<dbReference type="InterPro" id="IPR013785">
    <property type="entry name" value="Aldolase_TIM"/>
</dbReference>
<accession>A0ABZ0EG47</accession>
<gene>
    <name evidence="2" type="ORF">RW095_19410</name>
</gene>
<dbReference type="RefSeq" id="WP_317017717.1">
    <property type="nucleotide sequence ID" value="NZ_CP136512.1"/>
</dbReference>
<keyword evidence="1" id="KW-0456">Lyase</keyword>
<keyword evidence="3" id="KW-1185">Reference proteome</keyword>
<reference evidence="2 3" key="1">
    <citation type="submission" date="2023-10" db="EMBL/GenBank/DDBJ databases">
        <title>Surface-active antibiotics is a multifunctional adaptation for post-fire microbes.</title>
        <authorList>
            <person name="Liu M.D."/>
            <person name="Du Y."/>
            <person name="Koupaei S.K."/>
            <person name="Kim N.R."/>
            <person name="Zhang W."/>
            <person name="Traxler M.F."/>
        </authorList>
    </citation>
    <scope>NUCLEOTIDE SEQUENCE [LARGE SCALE GENOMIC DNA]</scope>
    <source>
        <strain evidence="2 3">F3</strain>
    </source>
</reference>
<dbReference type="PROSITE" id="PS51257">
    <property type="entry name" value="PROKAR_LIPOPROTEIN"/>
    <property type="match status" value="1"/>
</dbReference>
<dbReference type="Pfam" id="PF00701">
    <property type="entry name" value="DHDPS"/>
    <property type="match status" value="1"/>
</dbReference>
<evidence type="ECO:0000313" key="3">
    <source>
        <dbReference type="Proteomes" id="UP001302652"/>
    </source>
</evidence>
<proteinExistence type="predicted"/>
<dbReference type="EMBL" id="CP136512">
    <property type="protein sequence ID" value="WOD15459.1"/>
    <property type="molecule type" value="Genomic_DNA"/>
</dbReference>
<sequence>MIGVFAKEGLEICPPSEVLLSAVLPLGAAGCISATANVNSGNIAQLCERWQDEHASSFREMVTHIRKTVRSVPMIPGRCGAVAQQYQRAVRPT</sequence>
<protein>
    <submittedName>
        <fullName evidence="2">Dihydrodipicolinate synthase family protein</fullName>
    </submittedName>
</protein>
<dbReference type="InterPro" id="IPR002220">
    <property type="entry name" value="DapA-like"/>
</dbReference>
<dbReference type="Proteomes" id="UP001302652">
    <property type="component" value="Chromosome 2"/>
</dbReference>
<evidence type="ECO:0000256" key="1">
    <source>
        <dbReference type="ARBA" id="ARBA00023239"/>
    </source>
</evidence>
<evidence type="ECO:0000313" key="2">
    <source>
        <dbReference type="EMBL" id="WOD15459.1"/>
    </source>
</evidence>
<name>A0ABZ0EG47_9BURK</name>
<organism evidence="2 3">
    <name type="scientific">Paraburkholderia kirstenboschensis</name>
    <dbReference type="NCBI Taxonomy" id="1245436"/>
    <lineage>
        <taxon>Bacteria</taxon>
        <taxon>Pseudomonadati</taxon>
        <taxon>Pseudomonadota</taxon>
        <taxon>Betaproteobacteria</taxon>
        <taxon>Burkholderiales</taxon>
        <taxon>Burkholderiaceae</taxon>
        <taxon>Paraburkholderia</taxon>
    </lineage>
</organism>
<dbReference type="SUPFAM" id="SSF51569">
    <property type="entry name" value="Aldolase"/>
    <property type="match status" value="1"/>
</dbReference>
<dbReference type="Gene3D" id="3.20.20.70">
    <property type="entry name" value="Aldolase class I"/>
    <property type="match status" value="1"/>
</dbReference>